<gene>
    <name evidence="3" type="ORF">B0H15DRAFT_955151</name>
    <name evidence="4" type="ORF">B0H15DRAFT_955154</name>
    <name evidence="2" type="ORF">B0H15DRAFT_958632</name>
</gene>
<dbReference type="EMBL" id="JARJCN010000192">
    <property type="protein sequence ID" value="KAJ7064397.1"/>
    <property type="molecule type" value="Genomic_DNA"/>
</dbReference>
<proteinExistence type="predicted"/>
<dbReference type="AlphaFoldDB" id="A0AAD6TX09"/>
<dbReference type="Proteomes" id="UP001222325">
    <property type="component" value="Unassembled WGS sequence"/>
</dbReference>
<evidence type="ECO:0000313" key="2">
    <source>
        <dbReference type="EMBL" id="KAJ7064397.1"/>
    </source>
</evidence>
<protein>
    <submittedName>
        <fullName evidence="4">Uncharacterized protein</fullName>
    </submittedName>
</protein>
<accession>A0AAD6TX09</accession>
<reference evidence="4" key="1">
    <citation type="submission" date="2023-03" db="EMBL/GenBank/DDBJ databases">
        <title>Massive genome expansion in bonnet fungi (Mycena s.s.) driven by repeated elements and novel gene families across ecological guilds.</title>
        <authorList>
            <consortium name="Lawrence Berkeley National Laboratory"/>
            <person name="Harder C.B."/>
            <person name="Miyauchi S."/>
            <person name="Viragh M."/>
            <person name="Kuo A."/>
            <person name="Thoen E."/>
            <person name="Andreopoulos B."/>
            <person name="Lu D."/>
            <person name="Skrede I."/>
            <person name="Drula E."/>
            <person name="Henrissat B."/>
            <person name="Morin E."/>
            <person name="Kohler A."/>
            <person name="Barry K."/>
            <person name="LaButti K."/>
            <person name="Morin E."/>
            <person name="Salamov A."/>
            <person name="Lipzen A."/>
            <person name="Mereny Z."/>
            <person name="Hegedus B."/>
            <person name="Baldrian P."/>
            <person name="Stursova M."/>
            <person name="Weitz H."/>
            <person name="Taylor A."/>
            <person name="Grigoriev I.V."/>
            <person name="Nagy L.G."/>
            <person name="Martin F."/>
            <person name="Kauserud H."/>
        </authorList>
    </citation>
    <scope>NUCLEOTIDE SEQUENCE</scope>
    <source>
        <strain evidence="4">CBHHK173m</strain>
    </source>
</reference>
<name>A0AAD6TX09_9AGAR</name>
<evidence type="ECO:0000313" key="4">
    <source>
        <dbReference type="EMBL" id="KAJ7077280.1"/>
    </source>
</evidence>
<feature type="region of interest" description="Disordered" evidence="1">
    <location>
        <begin position="23"/>
        <end position="45"/>
    </location>
</feature>
<evidence type="ECO:0000256" key="1">
    <source>
        <dbReference type="SAM" id="MobiDB-lite"/>
    </source>
</evidence>
<comment type="caution">
    <text evidence="4">The sequence shown here is derived from an EMBL/GenBank/DDBJ whole genome shotgun (WGS) entry which is preliminary data.</text>
</comment>
<keyword evidence="5" id="KW-1185">Reference proteome</keyword>
<evidence type="ECO:0000313" key="3">
    <source>
        <dbReference type="EMBL" id="KAJ7077277.1"/>
    </source>
</evidence>
<organism evidence="4 5">
    <name type="scientific">Mycena belliarum</name>
    <dbReference type="NCBI Taxonomy" id="1033014"/>
    <lineage>
        <taxon>Eukaryota</taxon>
        <taxon>Fungi</taxon>
        <taxon>Dikarya</taxon>
        <taxon>Basidiomycota</taxon>
        <taxon>Agaricomycotina</taxon>
        <taxon>Agaricomycetes</taxon>
        <taxon>Agaricomycetidae</taxon>
        <taxon>Agaricales</taxon>
        <taxon>Marasmiineae</taxon>
        <taxon>Mycenaceae</taxon>
        <taxon>Mycena</taxon>
    </lineage>
</organism>
<dbReference type="EMBL" id="JARJCN010000074">
    <property type="protein sequence ID" value="KAJ7077280.1"/>
    <property type="molecule type" value="Genomic_DNA"/>
</dbReference>
<sequence>MRREDLWRARHLRQCQLLALASLPPRHSDPERGYPAIKRAPPPRHLPTCRCRAAVRLGFPRSRHRVDAPAADSRLGTRRHRANSQFITNIMRATSPHFPPGF</sequence>
<dbReference type="EMBL" id="JARJCN010000074">
    <property type="protein sequence ID" value="KAJ7077277.1"/>
    <property type="molecule type" value="Genomic_DNA"/>
</dbReference>
<evidence type="ECO:0000313" key="5">
    <source>
        <dbReference type="Proteomes" id="UP001222325"/>
    </source>
</evidence>